<accession>A0AAV7VLB9</accession>
<protein>
    <submittedName>
        <fullName evidence="1">Uncharacterized protein</fullName>
    </submittedName>
</protein>
<evidence type="ECO:0000313" key="1">
    <source>
        <dbReference type="EMBL" id="KAJ1200814.1"/>
    </source>
</evidence>
<sequence length="55" mass="6138">SCKFGNASKTMGIAWENLQQCLCNASVMHSKPLQRLVLCCLTPYLQVHEKLCKVA</sequence>
<dbReference type="AlphaFoldDB" id="A0AAV7VLB9"/>
<keyword evidence="2" id="KW-1185">Reference proteome</keyword>
<proteinExistence type="predicted"/>
<reference evidence="1" key="1">
    <citation type="journal article" date="2022" name="bioRxiv">
        <title>Sequencing and chromosome-scale assembly of the giantPleurodeles waltlgenome.</title>
        <authorList>
            <person name="Brown T."/>
            <person name="Elewa A."/>
            <person name="Iarovenko S."/>
            <person name="Subramanian E."/>
            <person name="Araus A.J."/>
            <person name="Petzold A."/>
            <person name="Susuki M."/>
            <person name="Suzuki K.-i.T."/>
            <person name="Hayashi T."/>
            <person name="Toyoda A."/>
            <person name="Oliveira C."/>
            <person name="Osipova E."/>
            <person name="Leigh N.D."/>
            <person name="Simon A."/>
            <person name="Yun M.H."/>
        </authorList>
    </citation>
    <scope>NUCLEOTIDE SEQUENCE</scope>
    <source>
        <strain evidence="1">20211129_DDA</strain>
        <tissue evidence="1">Liver</tissue>
    </source>
</reference>
<feature type="non-terminal residue" evidence="1">
    <location>
        <position position="55"/>
    </location>
</feature>
<dbReference type="EMBL" id="JANPWB010000003">
    <property type="protein sequence ID" value="KAJ1200814.1"/>
    <property type="molecule type" value="Genomic_DNA"/>
</dbReference>
<dbReference type="Proteomes" id="UP001066276">
    <property type="component" value="Chromosome 2_1"/>
</dbReference>
<comment type="caution">
    <text evidence="1">The sequence shown here is derived from an EMBL/GenBank/DDBJ whole genome shotgun (WGS) entry which is preliminary data.</text>
</comment>
<evidence type="ECO:0000313" key="2">
    <source>
        <dbReference type="Proteomes" id="UP001066276"/>
    </source>
</evidence>
<organism evidence="1 2">
    <name type="scientific">Pleurodeles waltl</name>
    <name type="common">Iberian ribbed newt</name>
    <dbReference type="NCBI Taxonomy" id="8319"/>
    <lineage>
        <taxon>Eukaryota</taxon>
        <taxon>Metazoa</taxon>
        <taxon>Chordata</taxon>
        <taxon>Craniata</taxon>
        <taxon>Vertebrata</taxon>
        <taxon>Euteleostomi</taxon>
        <taxon>Amphibia</taxon>
        <taxon>Batrachia</taxon>
        <taxon>Caudata</taxon>
        <taxon>Salamandroidea</taxon>
        <taxon>Salamandridae</taxon>
        <taxon>Pleurodelinae</taxon>
        <taxon>Pleurodeles</taxon>
    </lineage>
</organism>
<gene>
    <name evidence="1" type="ORF">NDU88_004635</name>
</gene>
<name>A0AAV7VLB9_PLEWA</name>
<feature type="non-terminal residue" evidence="1">
    <location>
        <position position="1"/>
    </location>
</feature>